<dbReference type="AlphaFoldDB" id="A0A0K6IN70"/>
<feature type="signal peptide" evidence="1">
    <location>
        <begin position="1"/>
        <end position="24"/>
    </location>
</feature>
<dbReference type="Proteomes" id="UP000182769">
    <property type="component" value="Unassembled WGS sequence"/>
</dbReference>
<dbReference type="InterPro" id="IPR025737">
    <property type="entry name" value="FApF"/>
</dbReference>
<gene>
    <name evidence="2" type="ORF">Ga0061065_10843</name>
</gene>
<evidence type="ECO:0000313" key="3">
    <source>
        <dbReference type="Proteomes" id="UP000182769"/>
    </source>
</evidence>
<protein>
    <submittedName>
        <fullName evidence="2">Uncharacterized conserved protein</fullName>
    </submittedName>
</protein>
<accession>A0A0K6IN70</accession>
<sequence>MKAFNKSSLITIGTSLLLSQTALATENGAPSTAPGIYGFGAGFMPPVTENGAFSVRGAYYNANKNLNGNGGDNLSNFSQTVKSLSLTYLKMTEHTFQGANYGYGIVVPFLDLDLNGTIPDTPINIAGSDASIADIQVIPYILQWHPSENLATNTQLQIQIPTGHYDKNDVITTGLNHWTFSPAFNFTYATDSGFEVSSSFQLDINTENKDTDYTSGIEYRHEFAVGQRFNEWTLGLGGFYYKQLTDDKGPASSNIINGNRAEVTAIGPELSFFQPGLPLVSFHAYKEFNAKNRTEGYTAALLVSQSF</sequence>
<name>A0A0K6IN70_9GAMM</name>
<keyword evidence="1" id="KW-0732">Signal</keyword>
<organism evidence="2 3">
    <name type="scientific">Marinomonas fungiae</name>
    <dbReference type="NCBI Taxonomy" id="1137284"/>
    <lineage>
        <taxon>Bacteria</taxon>
        <taxon>Pseudomonadati</taxon>
        <taxon>Pseudomonadota</taxon>
        <taxon>Gammaproteobacteria</taxon>
        <taxon>Oceanospirillales</taxon>
        <taxon>Oceanospirillaceae</taxon>
        <taxon>Marinomonas</taxon>
    </lineage>
</organism>
<feature type="chain" id="PRO_5005505655" evidence="1">
    <location>
        <begin position="25"/>
        <end position="307"/>
    </location>
</feature>
<dbReference type="Pfam" id="PF13557">
    <property type="entry name" value="Phenol_MetA_deg"/>
    <property type="match status" value="1"/>
</dbReference>
<dbReference type="OrthoDB" id="8639774at2"/>
<evidence type="ECO:0000256" key="1">
    <source>
        <dbReference type="SAM" id="SignalP"/>
    </source>
</evidence>
<evidence type="ECO:0000313" key="2">
    <source>
        <dbReference type="EMBL" id="CUB04747.1"/>
    </source>
</evidence>
<keyword evidence="3" id="KW-1185">Reference proteome</keyword>
<dbReference type="RefSeq" id="WP_055463630.1">
    <property type="nucleotide sequence ID" value="NZ_CYHG01000008.1"/>
</dbReference>
<reference evidence="3" key="1">
    <citation type="submission" date="2015-08" db="EMBL/GenBank/DDBJ databases">
        <authorList>
            <person name="Varghese N."/>
        </authorList>
    </citation>
    <scope>NUCLEOTIDE SEQUENCE [LARGE SCALE GENOMIC DNA]</scope>
    <source>
        <strain evidence="3">JCM 18476</strain>
    </source>
</reference>
<proteinExistence type="predicted"/>
<dbReference type="EMBL" id="CYHG01000008">
    <property type="protein sequence ID" value="CUB04747.1"/>
    <property type="molecule type" value="Genomic_DNA"/>
</dbReference>